<dbReference type="Proteomes" id="UP001153269">
    <property type="component" value="Unassembled WGS sequence"/>
</dbReference>
<evidence type="ECO:0000313" key="1">
    <source>
        <dbReference type="EMBL" id="CAB1458119.1"/>
    </source>
</evidence>
<gene>
    <name evidence="1" type="ORF">PLEPLA_LOCUS45948</name>
</gene>
<protein>
    <submittedName>
        <fullName evidence="1">Uncharacterized protein</fullName>
    </submittedName>
</protein>
<sequence>MEIAAGSVKPEAAKERGFLLSEGNNGRPAAPPPPYLASLTFLSPHLSQISDLSDPACVFCTTEPKWPEVHPVLIVHLNPWQQLSDPDKTDACERKCLGAWEEVNIK</sequence>
<accession>A0A9N7VW48</accession>
<organism evidence="1 2">
    <name type="scientific">Pleuronectes platessa</name>
    <name type="common">European plaice</name>
    <dbReference type="NCBI Taxonomy" id="8262"/>
    <lineage>
        <taxon>Eukaryota</taxon>
        <taxon>Metazoa</taxon>
        <taxon>Chordata</taxon>
        <taxon>Craniata</taxon>
        <taxon>Vertebrata</taxon>
        <taxon>Euteleostomi</taxon>
        <taxon>Actinopterygii</taxon>
        <taxon>Neopterygii</taxon>
        <taxon>Teleostei</taxon>
        <taxon>Neoteleostei</taxon>
        <taxon>Acanthomorphata</taxon>
        <taxon>Carangaria</taxon>
        <taxon>Pleuronectiformes</taxon>
        <taxon>Pleuronectoidei</taxon>
        <taxon>Pleuronectidae</taxon>
        <taxon>Pleuronectes</taxon>
    </lineage>
</organism>
<dbReference type="AlphaFoldDB" id="A0A9N7VW48"/>
<proteinExistence type="predicted"/>
<evidence type="ECO:0000313" key="2">
    <source>
        <dbReference type="Proteomes" id="UP001153269"/>
    </source>
</evidence>
<name>A0A9N7VW48_PLEPL</name>
<dbReference type="EMBL" id="CADEAL010004373">
    <property type="protein sequence ID" value="CAB1458119.1"/>
    <property type="molecule type" value="Genomic_DNA"/>
</dbReference>
<comment type="caution">
    <text evidence="1">The sequence shown here is derived from an EMBL/GenBank/DDBJ whole genome shotgun (WGS) entry which is preliminary data.</text>
</comment>
<keyword evidence="2" id="KW-1185">Reference proteome</keyword>
<reference evidence="1" key="1">
    <citation type="submission" date="2020-03" db="EMBL/GenBank/DDBJ databases">
        <authorList>
            <person name="Weist P."/>
        </authorList>
    </citation>
    <scope>NUCLEOTIDE SEQUENCE</scope>
</reference>